<dbReference type="Gene3D" id="3.40.50.1240">
    <property type="entry name" value="Phosphoglycerate mutase-like"/>
    <property type="match status" value="1"/>
</dbReference>
<dbReference type="GO" id="GO:0006754">
    <property type="term" value="P:ATP biosynthetic process"/>
    <property type="evidence" value="ECO:0007669"/>
    <property type="project" value="TreeGrafter"/>
</dbReference>
<name>A0A1G6XS06_9ACTN</name>
<dbReference type="Proteomes" id="UP000199034">
    <property type="component" value="Unassembled WGS sequence"/>
</dbReference>
<dbReference type="Pfam" id="PF00293">
    <property type="entry name" value="NUDIX"/>
    <property type="match status" value="1"/>
</dbReference>
<dbReference type="Gene3D" id="3.90.79.10">
    <property type="entry name" value="Nucleoside Triphosphate Pyrophosphohydrolase"/>
    <property type="match status" value="1"/>
</dbReference>
<protein>
    <submittedName>
        <fullName evidence="4">8-oxo-dGTP diphosphatase</fullName>
    </submittedName>
</protein>
<gene>
    <name evidence="4" type="ORF">SAMN05421872_11154</name>
</gene>
<dbReference type="GO" id="GO:0006167">
    <property type="term" value="P:AMP biosynthetic process"/>
    <property type="evidence" value="ECO:0007669"/>
    <property type="project" value="TreeGrafter"/>
</dbReference>
<dbReference type="InterPro" id="IPR000086">
    <property type="entry name" value="NUDIX_hydrolase_dom"/>
</dbReference>
<reference evidence="4 5" key="1">
    <citation type="submission" date="2016-10" db="EMBL/GenBank/DDBJ databases">
        <authorList>
            <person name="de Groot N.N."/>
        </authorList>
    </citation>
    <scope>NUCLEOTIDE SEQUENCE [LARGE SCALE GENOMIC DNA]</scope>
    <source>
        <strain evidence="4 5">CGMCC 4.6858</strain>
    </source>
</reference>
<sequence>MGQPPDVVSAGAVVFRPGRQVLLVHRGRYDDWSFPKGKLDRGEHRTAAAVRELEEETGLRVRLGVPLGDQRYPVKDRMKTVHYWTGRVVGDDDVSRYALNDEIDGVAWVDVADARERLSYDYDRGTLDEALDRRRRTLPLVVLRHAKARARRTWRSADPLRPLLAAGREQADRLGPVLAAYDVRRVVSSDSIRCAETVAPYVRASGARLRLTDGLSEEAATEASVGRSVDRLLARMDAHGAGGLLCTHRPVLPRVFERLGVDDPALDPGEMLVVHLRKGTVRSTERHLVP</sequence>
<keyword evidence="2 3" id="KW-0378">Hydrolase</keyword>
<evidence type="ECO:0000313" key="5">
    <source>
        <dbReference type="Proteomes" id="UP000199034"/>
    </source>
</evidence>
<dbReference type="InterPro" id="IPR051325">
    <property type="entry name" value="Nudix_hydrolase_domain"/>
</dbReference>
<organism evidence="4 5">
    <name type="scientific">Nocardioides lianchengensis</name>
    <dbReference type="NCBI Taxonomy" id="1045774"/>
    <lineage>
        <taxon>Bacteria</taxon>
        <taxon>Bacillati</taxon>
        <taxon>Actinomycetota</taxon>
        <taxon>Actinomycetes</taxon>
        <taxon>Propionibacteriales</taxon>
        <taxon>Nocardioidaceae</taxon>
        <taxon>Nocardioides</taxon>
    </lineage>
</organism>
<dbReference type="EMBL" id="FMZM01000011">
    <property type="protein sequence ID" value="SDD80920.1"/>
    <property type="molecule type" value="Genomic_DNA"/>
</dbReference>
<dbReference type="SUPFAM" id="SSF55811">
    <property type="entry name" value="Nudix"/>
    <property type="match status" value="1"/>
</dbReference>
<evidence type="ECO:0000313" key="4">
    <source>
        <dbReference type="EMBL" id="SDD80920.1"/>
    </source>
</evidence>
<dbReference type="InterPro" id="IPR029033">
    <property type="entry name" value="His_PPase_superfam"/>
</dbReference>
<proteinExistence type="inferred from homology"/>
<keyword evidence="5" id="KW-1185">Reference proteome</keyword>
<dbReference type="RefSeq" id="WP_090859753.1">
    <property type="nucleotide sequence ID" value="NZ_FMZM01000011.1"/>
</dbReference>
<dbReference type="InterPro" id="IPR013078">
    <property type="entry name" value="His_Pase_superF_clade-1"/>
</dbReference>
<evidence type="ECO:0000256" key="2">
    <source>
        <dbReference type="ARBA" id="ARBA00022801"/>
    </source>
</evidence>
<dbReference type="PROSITE" id="PS51462">
    <property type="entry name" value="NUDIX"/>
    <property type="match status" value="1"/>
</dbReference>
<dbReference type="PROSITE" id="PS00893">
    <property type="entry name" value="NUDIX_BOX"/>
    <property type="match status" value="1"/>
</dbReference>
<dbReference type="InterPro" id="IPR020084">
    <property type="entry name" value="NUDIX_hydrolase_CS"/>
</dbReference>
<dbReference type="Pfam" id="PF00300">
    <property type="entry name" value="His_Phos_1"/>
    <property type="match status" value="1"/>
</dbReference>
<dbReference type="InterPro" id="IPR015797">
    <property type="entry name" value="NUDIX_hydrolase-like_dom_sf"/>
</dbReference>
<evidence type="ECO:0000256" key="3">
    <source>
        <dbReference type="RuleBase" id="RU003476"/>
    </source>
</evidence>
<dbReference type="SUPFAM" id="SSF53254">
    <property type="entry name" value="Phosphoglycerate mutase-like"/>
    <property type="match status" value="1"/>
</dbReference>
<dbReference type="OrthoDB" id="4287477at2"/>
<dbReference type="PANTHER" id="PTHR21340">
    <property type="entry name" value="DIADENOSINE 5,5-P1,P4-TETRAPHOSPHATE PYROPHOSPHOHYDROLASE MUTT"/>
    <property type="match status" value="1"/>
</dbReference>
<dbReference type="CDD" id="cd03673">
    <property type="entry name" value="NUDIX_Ap6A_hydrolase"/>
    <property type="match status" value="1"/>
</dbReference>
<dbReference type="GO" id="GO:0004081">
    <property type="term" value="F:bis(5'-nucleosyl)-tetraphosphatase (asymmetrical) activity"/>
    <property type="evidence" value="ECO:0007669"/>
    <property type="project" value="TreeGrafter"/>
</dbReference>
<dbReference type="CDD" id="cd07067">
    <property type="entry name" value="HP_PGM_like"/>
    <property type="match status" value="1"/>
</dbReference>
<dbReference type="STRING" id="1045774.SAMN05421872_11154"/>
<dbReference type="SMART" id="SM00855">
    <property type="entry name" value="PGAM"/>
    <property type="match status" value="1"/>
</dbReference>
<dbReference type="AlphaFoldDB" id="A0A1G6XS06"/>
<dbReference type="InterPro" id="IPR020476">
    <property type="entry name" value="Nudix_hydrolase"/>
</dbReference>
<accession>A0A1G6XS06</accession>
<evidence type="ECO:0000256" key="1">
    <source>
        <dbReference type="ARBA" id="ARBA00005582"/>
    </source>
</evidence>
<comment type="similarity">
    <text evidence="1 3">Belongs to the Nudix hydrolase family.</text>
</comment>
<dbReference type="PRINTS" id="PR00502">
    <property type="entry name" value="NUDIXFAMILY"/>
</dbReference>
<dbReference type="PANTHER" id="PTHR21340:SF0">
    <property type="entry name" value="BIS(5'-NUCLEOSYL)-TETRAPHOSPHATASE [ASYMMETRICAL]"/>
    <property type="match status" value="1"/>
</dbReference>